<evidence type="ECO:0000259" key="12">
    <source>
        <dbReference type="PROSITE" id="PS51846"/>
    </source>
</evidence>
<keyword evidence="4" id="KW-0677">Repeat</keyword>
<dbReference type="GO" id="GO:0005886">
    <property type="term" value="C:plasma membrane"/>
    <property type="evidence" value="ECO:0007669"/>
    <property type="project" value="UniProtKB-SubCell"/>
</dbReference>
<feature type="domain" description="CNNM transmembrane" evidence="12">
    <location>
        <begin position="1"/>
        <end position="201"/>
    </location>
</feature>
<dbReference type="OrthoDB" id="9798188at2"/>
<feature type="transmembrane region" description="Helical" evidence="10">
    <location>
        <begin position="134"/>
        <end position="157"/>
    </location>
</feature>
<dbReference type="InterPro" id="IPR044751">
    <property type="entry name" value="Ion_transp-like_CBS"/>
</dbReference>
<evidence type="ECO:0000256" key="9">
    <source>
        <dbReference type="PROSITE-ProRule" id="PRU01193"/>
    </source>
</evidence>
<dbReference type="Gene3D" id="3.30.465.10">
    <property type="match status" value="1"/>
</dbReference>
<dbReference type="InterPro" id="IPR046342">
    <property type="entry name" value="CBS_dom_sf"/>
</dbReference>
<dbReference type="PANTHER" id="PTHR43099:SF5">
    <property type="entry name" value="HLYC_CORC FAMILY TRANSPORTER"/>
    <property type="match status" value="1"/>
</dbReference>
<dbReference type="InterPro" id="IPR005170">
    <property type="entry name" value="Transptr-assoc_dom"/>
</dbReference>
<dbReference type="Pfam" id="PF03471">
    <property type="entry name" value="CorC_HlyC"/>
    <property type="match status" value="1"/>
</dbReference>
<dbReference type="SUPFAM" id="SSF54631">
    <property type="entry name" value="CBS-domain pair"/>
    <property type="match status" value="1"/>
</dbReference>
<keyword evidence="7 9" id="KW-0472">Membrane</keyword>
<dbReference type="GO" id="GO:0050660">
    <property type="term" value="F:flavin adenine dinucleotide binding"/>
    <property type="evidence" value="ECO:0007669"/>
    <property type="project" value="InterPro"/>
</dbReference>
<feature type="transmembrane region" description="Helical" evidence="10">
    <location>
        <begin position="72"/>
        <end position="93"/>
    </location>
</feature>
<dbReference type="PANTHER" id="PTHR43099">
    <property type="entry name" value="UPF0053 PROTEIN YRKA"/>
    <property type="match status" value="1"/>
</dbReference>
<keyword evidence="5 9" id="KW-1133">Transmembrane helix</keyword>
<dbReference type="EMBL" id="PYFT01000001">
    <property type="protein sequence ID" value="PSR54332.1"/>
    <property type="molecule type" value="Genomic_DNA"/>
</dbReference>
<dbReference type="FunFam" id="3.10.580.10:FF:000002">
    <property type="entry name" value="Magnesium/cobalt efflux protein CorC"/>
    <property type="match status" value="1"/>
</dbReference>
<dbReference type="SUPFAM" id="SSF56176">
    <property type="entry name" value="FAD-binding/transporter-associated domain-like"/>
    <property type="match status" value="1"/>
</dbReference>
<evidence type="ECO:0000256" key="2">
    <source>
        <dbReference type="ARBA" id="ARBA00022475"/>
    </source>
</evidence>
<feature type="transmembrane region" description="Helical" evidence="10">
    <location>
        <begin position="99"/>
        <end position="122"/>
    </location>
</feature>
<keyword evidence="2" id="KW-1003">Cell membrane</keyword>
<evidence type="ECO:0000259" key="11">
    <source>
        <dbReference type="PROSITE" id="PS51371"/>
    </source>
</evidence>
<dbReference type="PROSITE" id="PS51371">
    <property type="entry name" value="CBS"/>
    <property type="match status" value="2"/>
</dbReference>
<keyword evidence="14" id="KW-1185">Reference proteome</keyword>
<dbReference type="SMART" id="SM01091">
    <property type="entry name" value="CorC_HlyC"/>
    <property type="match status" value="1"/>
</dbReference>
<keyword evidence="3 9" id="KW-0812">Transmembrane</keyword>
<dbReference type="CDD" id="cd04590">
    <property type="entry name" value="CBS_pair_CorC_HlyC_assoc"/>
    <property type="match status" value="1"/>
</dbReference>
<gene>
    <name evidence="13" type="ORF">AHMF7605_12805</name>
</gene>
<evidence type="ECO:0000256" key="8">
    <source>
        <dbReference type="PROSITE-ProRule" id="PRU00703"/>
    </source>
</evidence>
<protein>
    <submittedName>
        <fullName evidence="13">Hemolysin</fullName>
    </submittedName>
</protein>
<dbReference type="InterPro" id="IPR051676">
    <property type="entry name" value="UPF0053_domain"/>
</dbReference>
<dbReference type="Proteomes" id="UP000240357">
    <property type="component" value="Unassembled WGS sequence"/>
</dbReference>
<dbReference type="InterPro" id="IPR016169">
    <property type="entry name" value="FAD-bd_PCMH_sub2"/>
</dbReference>
<feature type="domain" description="CBS" evidence="11">
    <location>
        <begin position="220"/>
        <end position="281"/>
    </location>
</feature>
<dbReference type="InterPro" id="IPR036318">
    <property type="entry name" value="FAD-bd_PCMH-like_sf"/>
</dbReference>
<sequence>MILNILLTILLVLLNGFFVAAEFAIVKVRASQIELRAQAGNSLAKVALSMINNLDAYLSATQLGITLASLGLGWIGEKVVASIIINIMVWAGFQGNEALAHSIALPIAFAVITILHIVFGELAPKSLAIQRSEATSLAVSIPLRVFYLVSWPAIWFLNGFSNLILRAFGITPMHGSEVHSSEELRLLFEQSKESGAIQDSQHELMENVFQFNDRMVKQIMVPRTKLAALDVDSSEDKILDMVFHEGYSRIPVYKETIDNIVGVLYVKDLLIVIRRNEPIDLKQLMRPAYFVPETKKIHRLLQHFQRSHMHMAIVSDEFGGVSGLVTIEDIMEELVGEIQDEYDEEIPVVEKINDYEYRVSTAASILDANDFLPYSLPEGEDYETVGGLINVIYGAIPEIGDTAIFNEYEFKVLEKSQRNIEMVLLKVTEDKRDDIL</sequence>
<dbReference type="AlphaFoldDB" id="A0A2T2YFR4"/>
<comment type="subcellular location">
    <subcellularLocation>
        <location evidence="1">Cell membrane</location>
        <topology evidence="1">Multi-pass membrane protein</topology>
    </subcellularLocation>
</comment>
<comment type="caution">
    <text evidence="13">The sequence shown here is derived from an EMBL/GenBank/DDBJ whole genome shotgun (WGS) entry which is preliminary data.</text>
</comment>
<dbReference type="Pfam" id="PF00571">
    <property type="entry name" value="CBS"/>
    <property type="match status" value="2"/>
</dbReference>
<evidence type="ECO:0000256" key="1">
    <source>
        <dbReference type="ARBA" id="ARBA00004651"/>
    </source>
</evidence>
<dbReference type="Gene3D" id="3.10.580.10">
    <property type="entry name" value="CBS-domain"/>
    <property type="match status" value="1"/>
</dbReference>
<reference evidence="13 14" key="1">
    <citation type="submission" date="2018-03" db="EMBL/GenBank/DDBJ databases">
        <title>Adhaeribacter sp. HMF7605 Genome sequencing and assembly.</title>
        <authorList>
            <person name="Kang H."/>
            <person name="Kang J."/>
            <person name="Cha I."/>
            <person name="Kim H."/>
            <person name="Joh K."/>
        </authorList>
    </citation>
    <scope>NUCLEOTIDE SEQUENCE [LARGE SCALE GENOMIC DNA]</scope>
    <source>
        <strain evidence="13 14">HMF7605</strain>
    </source>
</reference>
<evidence type="ECO:0000256" key="3">
    <source>
        <dbReference type="ARBA" id="ARBA00022692"/>
    </source>
</evidence>
<evidence type="ECO:0000256" key="4">
    <source>
        <dbReference type="ARBA" id="ARBA00022737"/>
    </source>
</evidence>
<accession>A0A2T2YFR4</accession>
<evidence type="ECO:0000256" key="7">
    <source>
        <dbReference type="ARBA" id="ARBA00023136"/>
    </source>
</evidence>
<evidence type="ECO:0000256" key="5">
    <source>
        <dbReference type="ARBA" id="ARBA00022989"/>
    </source>
</evidence>
<dbReference type="InterPro" id="IPR000644">
    <property type="entry name" value="CBS_dom"/>
</dbReference>
<feature type="transmembrane region" description="Helical" evidence="10">
    <location>
        <begin position="6"/>
        <end position="26"/>
    </location>
</feature>
<dbReference type="InterPro" id="IPR002550">
    <property type="entry name" value="CNNM"/>
</dbReference>
<organism evidence="13 14">
    <name type="scientific">Adhaeribacter arboris</name>
    <dbReference type="NCBI Taxonomy" id="2072846"/>
    <lineage>
        <taxon>Bacteria</taxon>
        <taxon>Pseudomonadati</taxon>
        <taxon>Bacteroidota</taxon>
        <taxon>Cytophagia</taxon>
        <taxon>Cytophagales</taxon>
        <taxon>Hymenobacteraceae</taxon>
        <taxon>Adhaeribacter</taxon>
    </lineage>
</organism>
<evidence type="ECO:0000313" key="14">
    <source>
        <dbReference type="Proteomes" id="UP000240357"/>
    </source>
</evidence>
<evidence type="ECO:0000256" key="10">
    <source>
        <dbReference type="SAM" id="Phobius"/>
    </source>
</evidence>
<name>A0A2T2YFR4_9BACT</name>
<evidence type="ECO:0000256" key="6">
    <source>
        <dbReference type="ARBA" id="ARBA00023122"/>
    </source>
</evidence>
<evidence type="ECO:0000313" key="13">
    <source>
        <dbReference type="EMBL" id="PSR54332.1"/>
    </source>
</evidence>
<feature type="domain" description="CBS" evidence="11">
    <location>
        <begin position="284"/>
        <end position="341"/>
    </location>
</feature>
<dbReference type="RefSeq" id="WP_106929913.1">
    <property type="nucleotide sequence ID" value="NZ_PYFT01000001.1"/>
</dbReference>
<proteinExistence type="predicted"/>
<dbReference type="Pfam" id="PF01595">
    <property type="entry name" value="CNNM"/>
    <property type="match status" value="1"/>
</dbReference>
<dbReference type="PROSITE" id="PS51846">
    <property type="entry name" value="CNNM"/>
    <property type="match status" value="1"/>
</dbReference>
<keyword evidence="6 8" id="KW-0129">CBS domain</keyword>